<accession>A0ABW4ZM06</accession>
<dbReference type="PANTHER" id="PTHR34978:SF3">
    <property type="entry name" value="SLR0241 PROTEIN"/>
    <property type="match status" value="1"/>
</dbReference>
<dbReference type="Pfam" id="PF05569">
    <property type="entry name" value="Peptidase_M56"/>
    <property type="match status" value="1"/>
</dbReference>
<feature type="transmembrane region" description="Helical" evidence="2">
    <location>
        <begin position="36"/>
        <end position="60"/>
    </location>
</feature>
<gene>
    <name evidence="4" type="ORF">ACFSJU_09650</name>
</gene>
<keyword evidence="2" id="KW-1133">Transmembrane helix</keyword>
<sequence>MSIFYYFIEANAYLIIFYAFYKVLLQKETFYSLNRFYLLTGTALSFLLPFIDLSAVRGVIPVQTYTAATALSAESTGVDFWEIAFYFYSTIVFGLLLRLASQIYGISRLVKSGEVIAYGRFKEVQIRAKNLPFSFFHYLFINPEQHDQNTIRKHELVHICQRHSLDILFIELVQITNWFNPVIALLKTDIKAIHEFIADEIVSKDELGAPDYAMFLIQNSYGSNLPHLSNQMFNQSLLKSRIMKLGQKKSGDTARLKYGLLSLLIPCMLGVSAFSISKPYGIFDLMPAETAYQDTVKKTAINTSSPSKISSAKKNPVKVMPKPTIKNVKFPPPRVVKSKPVEGRKVTKAVTGDQIKEVRVDERIKEVRINEPIKEVRIIEVGEPQPKELAPPPPPPVEPDRPKSSVTIRSNRKSVPPPPPPVMNIRLNKDIPPPPPVDPKSKSFKGTPTKEQNKSETIQAAPVQ</sequence>
<protein>
    <submittedName>
        <fullName evidence="4">M56 family metallopeptidase</fullName>
    </submittedName>
</protein>
<dbReference type="EMBL" id="JBHUHZ010000001">
    <property type="protein sequence ID" value="MFD2162654.1"/>
    <property type="molecule type" value="Genomic_DNA"/>
</dbReference>
<dbReference type="Proteomes" id="UP001597387">
    <property type="component" value="Unassembled WGS sequence"/>
</dbReference>
<evidence type="ECO:0000259" key="3">
    <source>
        <dbReference type="Pfam" id="PF05569"/>
    </source>
</evidence>
<feature type="compositionally biased region" description="Polar residues" evidence="1">
    <location>
        <begin position="444"/>
        <end position="458"/>
    </location>
</feature>
<feature type="transmembrane region" description="Helical" evidence="2">
    <location>
        <begin position="80"/>
        <end position="100"/>
    </location>
</feature>
<keyword evidence="5" id="KW-1185">Reference proteome</keyword>
<keyword evidence="2" id="KW-0812">Transmembrane</keyword>
<proteinExistence type="predicted"/>
<feature type="transmembrane region" description="Helical" evidence="2">
    <location>
        <begin position="6"/>
        <end position="24"/>
    </location>
</feature>
<feature type="region of interest" description="Disordered" evidence="1">
    <location>
        <begin position="380"/>
        <end position="464"/>
    </location>
</feature>
<evidence type="ECO:0000313" key="5">
    <source>
        <dbReference type="Proteomes" id="UP001597387"/>
    </source>
</evidence>
<evidence type="ECO:0000256" key="1">
    <source>
        <dbReference type="SAM" id="MobiDB-lite"/>
    </source>
</evidence>
<organism evidence="4 5">
    <name type="scientific">Paradesertivirga mongoliensis</name>
    <dbReference type="NCBI Taxonomy" id="2100740"/>
    <lineage>
        <taxon>Bacteria</taxon>
        <taxon>Pseudomonadati</taxon>
        <taxon>Bacteroidota</taxon>
        <taxon>Sphingobacteriia</taxon>
        <taxon>Sphingobacteriales</taxon>
        <taxon>Sphingobacteriaceae</taxon>
        <taxon>Paradesertivirga</taxon>
    </lineage>
</organism>
<evidence type="ECO:0000256" key="2">
    <source>
        <dbReference type="SAM" id="Phobius"/>
    </source>
</evidence>
<comment type="caution">
    <text evidence="4">The sequence shown here is derived from an EMBL/GenBank/DDBJ whole genome shotgun (WGS) entry which is preliminary data.</text>
</comment>
<evidence type="ECO:0000313" key="4">
    <source>
        <dbReference type="EMBL" id="MFD2162654.1"/>
    </source>
</evidence>
<name>A0ABW4ZM06_9SPHI</name>
<feature type="transmembrane region" description="Helical" evidence="2">
    <location>
        <begin position="258"/>
        <end position="276"/>
    </location>
</feature>
<dbReference type="InterPro" id="IPR008756">
    <property type="entry name" value="Peptidase_M56"/>
</dbReference>
<dbReference type="InterPro" id="IPR052173">
    <property type="entry name" value="Beta-lactam_resp_regulator"/>
</dbReference>
<keyword evidence="2" id="KW-0472">Membrane</keyword>
<reference evidence="5" key="1">
    <citation type="journal article" date="2019" name="Int. J. Syst. Evol. Microbiol.">
        <title>The Global Catalogue of Microorganisms (GCM) 10K type strain sequencing project: providing services to taxonomists for standard genome sequencing and annotation.</title>
        <authorList>
            <consortium name="The Broad Institute Genomics Platform"/>
            <consortium name="The Broad Institute Genome Sequencing Center for Infectious Disease"/>
            <person name="Wu L."/>
            <person name="Ma J."/>
        </authorList>
    </citation>
    <scope>NUCLEOTIDE SEQUENCE [LARGE SCALE GENOMIC DNA]</scope>
    <source>
        <strain evidence="5">KCTC 42217</strain>
    </source>
</reference>
<dbReference type="RefSeq" id="WP_255903178.1">
    <property type="nucleotide sequence ID" value="NZ_JAFMZO010000003.1"/>
</dbReference>
<dbReference type="PANTHER" id="PTHR34978">
    <property type="entry name" value="POSSIBLE SENSOR-TRANSDUCER PROTEIN BLAR"/>
    <property type="match status" value="1"/>
</dbReference>
<feature type="domain" description="Peptidase M56" evidence="3">
    <location>
        <begin position="145"/>
        <end position="244"/>
    </location>
</feature>